<name>A0AAV2Z6Q1_9STRA</name>
<reference evidence="1" key="1">
    <citation type="submission" date="2022-11" db="EMBL/GenBank/DDBJ databases">
        <authorList>
            <person name="Morgan W.R."/>
            <person name="Tartar A."/>
        </authorList>
    </citation>
    <scope>NUCLEOTIDE SEQUENCE</scope>
    <source>
        <strain evidence="1">ARSEF 373</strain>
    </source>
</reference>
<protein>
    <submittedName>
        <fullName evidence="1">Uncharacterized protein</fullName>
    </submittedName>
</protein>
<accession>A0AAV2Z6Q1</accession>
<dbReference type="AlphaFoldDB" id="A0AAV2Z6Q1"/>
<dbReference type="Proteomes" id="UP001146120">
    <property type="component" value="Unassembled WGS sequence"/>
</dbReference>
<gene>
    <name evidence="1" type="ORF">N0F65_004865</name>
</gene>
<organism evidence="1 2">
    <name type="scientific">Lagenidium giganteum</name>
    <dbReference type="NCBI Taxonomy" id="4803"/>
    <lineage>
        <taxon>Eukaryota</taxon>
        <taxon>Sar</taxon>
        <taxon>Stramenopiles</taxon>
        <taxon>Oomycota</taxon>
        <taxon>Peronosporomycetes</taxon>
        <taxon>Pythiales</taxon>
        <taxon>Pythiaceae</taxon>
    </lineage>
</organism>
<evidence type="ECO:0000313" key="2">
    <source>
        <dbReference type="Proteomes" id="UP001146120"/>
    </source>
</evidence>
<keyword evidence="2" id="KW-1185">Reference proteome</keyword>
<comment type="caution">
    <text evidence="1">The sequence shown here is derived from an EMBL/GenBank/DDBJ whole genome shotgun (WGS) entry which is preliminary data.</text>
</comment>
<evidence type="ECO:0000313" key="1">
    <source>
        <dbReference type="EMBL" id="DBA01515.1"/>
    </source>
</evidence>
<proteinExistence type="predicted"/>
<sequence>MTLDNSGRGLMNLGTSDSNCLRFYGGTLNRETMNIYRASDVNGLIIASRTTSASNNKTYPVLTLISTDNPSTFVGGTSAMTNDLFNINWNDKPTPVGYPHTFDPATTAGNACLYLVSDTVNKMIFNTNAPYSSSYGTAPVTLNK</sequence>
<dbReference type="EMBL" id="DAKRPA010000046">
    <property type="protein sequence ID" value="DBA01515.1"/>
    <property type="molecule type" value="Genomic_DNA"/>
</dbReference>
<reference evidence="1" key="2">
    <citation type="journal article" date="2023" name="Microbiol Resour">
        <title>Decontamination and Annotation of the Draft Genome Sequence of the Oomycete Lagenidium giganteum ARSEF 373.</title>
        <authorList>
            <person name="Morgan W.R."/>
            <person name="Tartar A."/>
        </authorList>
    </citation>
    <scope>NUCLEOTIDE SEQUENCE</scope>
    <source>
        <strain evidence="1">ARSEF 373</strain>
    </source>
</reference>